<comment type="caution">
    <text evidence="1">The sequence shown here is derived from an EMBL/GenBank/DDBJ whole genome shotgun (WGS) entry which is preliminary data.</text>
</comment>
<sequence>MIKQLINSNEDLKIVIEFQDEDGYTLKDFVRIEMWALYENGDIAPMVLGKEGLINGKELSTFRGFHIV</sequence>
<evidence type="ECO:0000313" key="2">
    <source>
        <dbReference type="Proteomes" id="UP000321040"/>
    </source>
</evidence>
<organism evidence="1 2">
    <name type="scientific">Staphylococcus kloosii</name>
    <dbReference type="NCBI Taxonomy" id="29384"/>
    <lineage>
        <taxon>Bacteria</taxon>
        <taxon>Bacillati</taxon>
        <taxon>Bacillota</taxon>
        <taxon>Bacilli</taxon>
        <taxon>Bacillales</taxon>
        <taxon>Staphylococcaceae</taxon>
        <taxon>Staphylococcus</taxon>
    </lineage>
</organism>
<accession>A0ABQ0XM77</accession>
<gene>
    <name evidence="1" type="ORF">SKL01_17090</name>
</gene>
<name>A0ABQ0XM77_9STAP</name>
<dbReference type="Proteomes" id="UP000321040">
    <property type="component" value="Unassembled WGS sequence"/>
</dbReference>
<reference evidence="1 2" key="1">
    <citation type="submission" date="2019-07" db="EMBL/GenBank/DDBJ databases">
        <title>Whole genome shotgun sequence of Staphylococcus kloosii NBRC 109624.</title>
        <authorList>
            <person name="Hosoyama A."/>
            <person name="Uohara A."/>
            <person name="Ohji S."/>
            <person name="Ichikawa N."/>
        </authorList>
    </citation>
    <scope>NUCLEOTIDE SEQUENCE [LARGE SCALE GENOMIC DNA]</scope>
    <source>
        <strain evidence="1 2">NBRC 109624</strain>
    </source>
</reference>
<evidence type="ECO:0000313" key="1">
    <source>
        <dbReference type="EMBL" id="GEP82531.1"/>
    </source>
</evidence>
<keyword evidence="2" id="KW-1185">Reference proteome</keyword>
<proteinExistence type="predicted"/>
<dbReference type="GeneID" id="69904965"/>
<dbReference type="RefSeq" id="WP_103295491.1">
    <property type="nucleotide sequence ID" value="NZ_BKAQ01000014.1"/>
</dbReference>
<protein>
    <submittedName>
        <fullName evidence="1">Uncharacterized protein</fullName>
    </submittedName>
</protein>
<dbReference type="EMBL" id="BKAQ01000014">
    <property type="protein sequence ID" value="GEP82531.1"/>
    <property type="molecule type" value="Genomic_DNA"/>
</dbReference>